<keyword evidence="3" id="KW-1185">Reference proteome</keyword>
<feature type="domain" description="PB1" evidence="1">
    <location>
        <begin position="47"/>
        <end position="114"/>
    </location>
</feature>
<name>A0A445BNT0_ARAHY</name>
<evidence type="ECO:0000313" key="2">
    <source>
        <dbReference type="EMBL" id="RYR40343.1"/>
    </source>
</evidence>
<comment type="caution">
    <text evidence="2">The sequence shown here is derived from an EMBL/GenBank/DDBJ whole genome shotgun (WGS) entry which is preliminary data.</text>
</comment>
<sequence length="185" mass="21063">MWSLPPCFLELILQFQVKRSDKDFMEIDEAKFLCSYGGEINPRGRNNKLAYVGGTNKLLYVDRRIDFTAMVAKISSLFDGACNGHYFFKYQVPGSDDLNALVSVTNDRDLHNMMLVDDFELVDKIVKDVLRKLNNPCLPKDIKGVVGFEQEVGRGIICQKSIKNPENHSKVSDIIVFRELIQLKA</sequence>
<protein>
    <recommendedName>
        <fullName evidence="1">PB1 domain-containing protein</fullName>
    </recommendedName>
</protein>
<accession>A0A445BNT0</accession>
<dbReference type="Pfam" id="PF00564">
    <property type="entry name" value="PB1"/>
    <property type="match status" value="1"/>
</dbReference>
<dbReference type="AlphaFoldDB" id="A0A445BNT0"/>
<dbReference type="PANTHER" id="PTHR31066">
    <property type="entry name" value="OS05G0427100 PROTEIN-RELATED"/>
    <property type="match status" value="1"/>
</dbReference>
<dbReference type="InterPro" id="IPR000270">
    <property type="entry name" value="PB1_dom"/>
</dbReference>
<organism evidence="2 3">
    <name type="scientific">Arachis hypogaea</name>
    <name type="common">Peanut</name>
    <dbReference type="NCBI Taxonomy" id="3818"/>
    <lineage>
        <taxon>Eukaryota</taxon>
        <taxon>Viridiplantae</taxon>
        <taxon>Streptophyta</taxon>
        <taxon>Embryophyta</taxon>
        <taxon>Tracheophyta</taxon>
        <taxon>Spermatophyta</taxon>
        <taxon>Magnoliopsida</taxon>
        <taxon>eudicotyledons</taxon>
        <taxon>Gunneridae</taxon>
        <taxon>Pentapetalae</taxon>
        <taxon>rosids</taxon>
        <taxon>fabids</taxon>
        <taxon>Fabales</taxon>
        <taxon>Fabaceae</taxon>
        <taxon>Papilionoideae</taxon>
        <taxon>50 kb inversion clade</taxon>
        <taxon>dalbergioids sensu lato</taxon>
        <taxon>Dalbergieae</taxon>
        <taxon>Pterocarpus clade</taxon>
        <taxon>Arachis</taxon>
    </lineage>
</organism>
<dbReference type="PANTHER" id="PTHR31066:SF85">
    <property type="entry name" value="OS02G0809100 PROTEIN"/>
    <property type="match status" value="1"/>
</dbReference>
<gene>
    <name evidence="2" type="ORF">Ahy_A09g046079</name>
</gene>
<evidence type="ECO:0000259" key="1">
    <source>
        <dbReference type="Pfam" id="PF00564"/>
    </source>
</evidence>
<reference evidence="2 3" key="1">
    <citation type="submission" date="2019-01" db="EMBL/GenBank/DDBJ databases">
        <title>Sequencing of cultivated peanut Arachis hypogaea provides insights into genome evolution and oil improvement.</title>
        <authorList>
            <person name="Chen X."/>
        </authorList>
    </citation>
    <scope>NUCLEOTIDE SEQUENCE [LARGE SCALE GENOMIC DNA]</scope>
    <source>
        <strain evidence="3">cv. Fuhuasheng</strain>
        <tissue evidence="2">Leaves</tissue>
    </source>
</reference>
<dbReference type="InterPro" id="IPR053198">
    <property type="entry name" value="Gynoecium_Dev_Regulator"/>
</dbReference>
<proteinExistence type="predicted"/>
<dbReference type="SUPFAM" id="SSF54277">
    <property type="entry name" value="CAD &amp; PB1 domains"/>
    <property type="match status" value="1"/>
</dbReference>
<dbReference type="Proteomes" id="UP000289738">
    <property type="component" value="Chromosome A09"/>
</dbReference>
<evidence type="ECO:0000313" key="3">
    <source>
        <dbReference type="Proteomes" id="UP000289738"/>
    </source>
</evidence>
<dbReference type="EMBL" id="SDMP01000009">
    <property type="protein sequence ID" value="RYR40343.1"/>
    <property type="molecule type" value="Genomic_DNA"/>
</dbReference>
<dbReference type="STRING" id="3818.A0A445BNT0"/>